<dbReference type="InterPro" id="IPR006059">
    <property type="entry name" value="SBP"/>
</dbReference>
<evidence type="ECO:0000256" key="2">
    <source>
        <dbReference type="ARBA" id="ARBA00022448"/>
    </source>
</evidence>
<dbReference type="Pfam" id="PF13416">
    <property type="entry name" value="SBP_bac_8"/>
    <property type="match status" value="1"/>
</dbReference>
<organism evidence="5 6">
    <name type="scientific">Sinosporangium siamense</name>
    <dbReference type="NCBI Taxonomy" id="1367973"/>
    <lineage>
        <taxon>Bacteria</taxon>
        <taxon>Bacillati</taxon>
        <taxon>Actinomycetota</taxon>
        <taxon>Actinomycetes</taxon>
        <taxon>Streptosporangiales</taxon>
        <taxon>Streptosporangiaceae</taxon>
        <taxon>Sinosporangium</taxon>
    </lineage>
</organism>
<sequence length="426" mass="44605">MKAALIAGSTAMALMLSGCGLGSGQVADADLNGQIEGTITFQTMQLSPTFDDYINGLIKRFEAEHPNTTVKWTDIPSDQTARKVSADAAAGSLPDVMDLDSATLAPLGRDGRVVDMADAAGGLKEDYVASAWNSFDYGDVSVAALPWYVNSPVLLANSALVTKAGSPATPTTYSELLDVSAKIAKESGKAGFQPESVRFPDYLLSVGVPLVNEDSTKARVNTAEAHKFVQKLADLYASGGIPADSVTAAPRAEIDTFSQGATVYLETGASRLKILKENAPAVYDAIAVEEPMGAADGKTWVVAHGLAVPKSSKNAATALAFAKFVTNAQNQLALAQQSAVFPSAVKALNDPFFTAKPTDAPTEARKMVAKILFDGRTTPKPPAVDAEYATTLWASLQSAITGEVPVADALAAAETRLTEMLQKRSK</sequence>
<evidence type="ECO:0000256" key="3">
    <source>
        <dbReference type="ARBA" id="ARBA00022729"/>
    </source>
</evidence>
<dbReference type="RefSeq" id="WP_204030586.1">
    <property type="nucleotide sequence ID" value="NZ_BOOW01000036.1"/>
</dbReference>
<dbReference type="PROSITE" id="PS51257">
    <property type="entry name" value="PROKAR_LIPOPROTEIN"/>
    <property type="match status" value="1"/>
</dbReference>
<accession>A0A919V9K6</accession>
<dbReference type="AlphaFoldDB" id="A0A919V9K6"/>
<gene>
    <name evidence="5" type="ORF">Ssi02_57690</name>
</gene>
<reference evidence="5" key="1">
    <citation type="submission" date="2021-01" db="EMBL/GenBank/DDBJ databases">
        <title>Whole genome shotgun sequence of Sinosporangium siamense NBRC 109515.</title>
        <authorList>
            <person name="Komaki H."/>
            <person name="Tamura T."/>
        </authorList>
    </citation>
    <scope>NUCLEOTIDE SEQUENCE</scope>
    <source>
        <strain evidence="5">NBRC 109515</strain>
    </source>
</reference>
<keyword evidence="6" id="KW-1185">Reference proteome</keyword>
<dbReference type="Gene3D" id="3.40.190.10">
    <property type="entry name" value="Periplasmic binding protein-like II"/>
    <property type="match status" value="1"/>
</dbReference>
<dbReference type="GO" id="GO:0015768">
    <property type="term" value="P:maltose transport"/>
    <property type="evidence" value="ECO:0007669"/>
    <property type="project" value="TreeGrafter"/>
</dbReference>
<comment type="caution">
    <text evidence="5">The sequence shown here is derived from an EMBL/GenBank/DDBJ whole genome shotgun (WGS) entry which is preliminary data.</text>
</comment>
<protein>
    <submittedName>
        <fullName evidence="5">Solute-binding protein</fullName>
    </submittedName>
</protein>
<proteinExistence type="inferred from homology"/>
<dbReference type="GO" id="GO:0042956">
    <property type="term" value="P:maltodextrin transmembrane transport"/>
    <property type="evidence" value="ECO:0007669"/>
    <property type="project" value="TreeGrafter"/>
</dbReference>
<dbReference type="GO" id="GO:1901982">
    <property type="term" value="F:maltose binding"/>
    <property type="evidence" value="ECO:0007669"/>
    <property type="project" value="TreeGrafter"/>
</dbReference>
<evidence type="ECO:0000256" key="4">
    <source>
        <dbReference type="SAM" id="SignalP"/>
    </source>
</evidence>
<dbReference type="PANTHER" id="PTHR30061">
    <property type="entry name" value="MALTOSE-BINDING PERIPLASMIC PROTEIN"/>
    <property type="match status" value="1"/>
</dbReference>
<dbReference type="SUPFAM" id="SSF53850">
    <property type="entry name" value="Periplasmic binding protein-like II"/>
    <property type="match status" value="1"/>
</dbReference>
<evidence type="ECO:0000313" key="6">
    <source>
        <dbReference type="Proteomes" id="UP000606172"/>
    </source>
</evidence>
<evidence type="ECO:0000313" key="5">
    <source>
        <dbReference type="EMBL" id="GII95538.1"/>
    </source>
</evidence>
<keyword evidence="2" id="KW-0813">Transport</keyword>
<feature type="signal peptide" evidence="4">
    <location>
        <begin position="1"/>
        <end position="22"/>
    </location>
</feature>
<dbReference type="Proteomes" id="UP000606172">
    <property type="component" value="Unassembled WGS sequence"/>
</dbReference>
<feature type="chain" id="PRO_5039613210" evidence="4">
    <location>
        <begin position="23"/>
        <end position="426"/>
    </location>
</feature>
<dbReference type="PANTHER" id="PTHR30061:SF50">
    <property type="entry name" value="MALTOSE_MALTODEXTRIN-BINDING PERIPLASMIC PROTEIN"/>
    <property type="match status" value="1"/>
</dbReference>
<comment type="similarity">
    <text evidence="1">Belongs to the bacterial solute-binding protein 1 family.</text>
</comment>
<name>A0A919V9K6_9ACTN</name>
<dbReference type="EMBL" id="BOOW01000036">
    <property type="protein sequence ID" value="GII95538.1"/>
    <property type="molecule type" value="Genomic_DNA"/>
</dbReference>
<evidence type="ECO:0000256" key="1">
    <source>
        <dbReference type="ARBA" id="ARBA00008520"/>
    </source>
</evidence>
<keyword evidence="3 4" id="KW-0732">Signal</keyword>
<dbReference type="GO" id="GO:0055052">
    <property type="term" value="C:ATP-binding cassette (ABC) transporter complex, substrate-binding subunit-containing"/>
    <property type="evidence" value="ECO:0007669"/>
    <property type="project" value="TreeGrafter"/>
</dbReference>